<dbReference type="Proteomes" id="UP000054632">
    <property type="component" value="Unassembled WGS sequence"/>
</dbReference>
<proteinExistence type="predicted"/>
<evidence type="ECO:0000313" key="2">
    <source>
        <dbReference type="Proteomes" id="UP000054632"/>
    </source>
</evidence>
<name>A0A0V1E783_TRIPS</name>
<sequence length="136" mass="16168">MQIMIITKLQSASMHLFVRLIRGDQWRRRAFSDMTFKNTKPKRNKENNEDDTKENNSTCIYDCLYFDRISNVNVIIEFSNSFHWLNLAMKFIVDSGFKRSDITNEKIETLSTRRKTRTARSRTIEQKKDNAKACFD</sequence>
<dbReference type="EMBL" id="JYDR01000088">
    <property type="protein sequence ID" value="KRY69548.1"/>
    <property type="molecule type" value="Genomic_DNA"/>
</dbReference>
<evidence type="ECO:0000313" key="1">
    <source>
        <dbReference type="EMBL" id="KRY69548.1"/>
    </source>
</evidence>
<organism evidence="1 2">
    <name type="scientific">Trichinella pseudospiralis</name>
    <name type="common">Parasitic roundworm</name>
    <dbReference type="NCBI Taxonomy" id="6337"/>
    <lineage>
        <taxon>Eukaryota</taxon>
        <taxon>Metazoa</taxon>
        <taxon>Ecdysozoa</taxon>
        <taxon>Nematoda</taxon>
        <taxon>Enoplea</taxon>
        <taxon>Dorylaimia</taxon>
        <taxon>Trichinellida</taxon>
        <taxon>Trichinellidae</taxon>
        <taxon>Trichinella</taxon>
    </lineage>
</organism>
<comment type="caution">
    <text evidence="1">The sequence shown here is derived from an EMBL/GenBank/DDBJ whole genome shotgun (WGS) entry which is preliminary data.</text>
</comment>
<reference evidence="1 2" key="1">
    <citation type="submission" date="2015-01" db="EMBL/GenBank/DDBJ databases">
        <title>Evolution of Trichinella species and genotypes.</title>
        <authorList>
            <person name="Korhonen P.K."/>
            <person name="Edoardo P."/>
            <person name="Giuseppe L.R."/>
            <person name="Gasser R.B."/>
        </authorList>
    </citation>
    <scope>NUCLEOTIDE SEQUENCE [LARGE SCALE GENOMIC DNA]</scope>
    <source>
        <strain evidence="1">ISS13</strain>
    </source>
</reference>
<dbReference type="AlphaFoldDB" id="A0A0V1E783"/>
<protein>
    <submittedName>
        <fullName evidence="1">Uncharacterized protein</fullName>
    </submittedName>
</protein>
<accession>A0A0V1E783</accession>
<gene>
    <name evidence="1" type="ORF">T4A_13226</name>
</gene>